<reference evidence="4" key="1">
    <citation type="journal article" date="2019" name="Int. J. Syst. Evol. Microbiol.">
        <title>The Global Catalogue of Microorganisms (GCM) 10K type strain sequencing project: providing services to taxonomists for standard genome sequencing and annotation.</title>
        <authorList>
            <consortium name="The Broad Institute Genomics Platform"/>
            <consortium name="The Broad Institute Genome Sequencing Center for Infectious Disease"/>
            <person name="Wu L."/>
            <person name="Ma J."/>
        </authorList>
    </citation>
    <scope>NUCLEOTIDE SEQUENCE [LARGE SCALE GENOMIC DNA]</scope>
    <source>
        <strain evidence="4">JCM 9458</strain>
    </source>
</reference>
<keyword evidence="4" id="KW-1185">Reference proteome</keyword>
<accession>A0ABP6T933</accession>
<sequence>MLAVRTRRTRLVAALGASVLASGAVLAGASIASAAVAPALSIKSLSISKGNIAGGTAVVITGKGFNALDEGVPASVMFGTQAVAFFNVLSDTQLATRAPVPASSDLRDLVKVQVKITDGDHTTANTTADDFTYLPPIAVAVPADTVFSAAGGTVVRLTLSGDNLDLGTAPTFASKKISATVNGVLGKLKYVDATHVDLAAPPGTPTTSGGAVTVAVFNDGVPGPVDDEHATYAAVVSRLSVTSGKTTGTEGIDGDKPKPALTITGAGLTGAEWKIGEDALSCTAVAGKASTTWTCQDIPAGDAGPVSVLPEFSNGAVAAVTAGATYTYSEL</sequence>
<evidence type="ECO:0000313" key="3">
    <source>
        <dbReference type="EMBL" id="GAA3395891.1"/>
    </source>
</evidence>
<feature type="signal peptide" evidence="1">
    <location>
        <begin position="1"/>
        <end position="27"/>
    </location>
</feature>
<evidence type="ECO:0000313" key="4">
    <source>
        <dbReference type="Proteomes" id="UP001501676"/>
    </source>
</evidence>
<feature type="chain" id="PRO_5046573936" description="IPT/TIG domain-containing protein" evidence="1">
    <location>
        <begin position="28"/>
        <end position="331"/>
    </location>
</feature>
<evidence type="ECO:0000256" key="1">
    <source>
        <dbReference type="SAM" id="SignalP"/>
    </source>
</evidence>
<feature type="domain" description="IPT/TIG" evidence="2">
    <location>
        <begin position="41"/>
        <end position="133"/>
    </location>
</feature>
<comment type="caution">
    <text evidence="3">The sequence shown here is derived from an EMBL/GenBank/DDBJ whole genome shotgun (WGS) entry which is preliminary data.</text>
</comment>
<dbReference type="Pfam" id="PF01833">
    <property type="entry name" value="TIG"/>
    <property type="match status" value="1"/>
</dbReference>
<protein>
    <recommendedName>
        <fullName evidence="2">IPT/TIG domain-containing protein</fullName>
    </recommendedName>
</protein>
<dbReference type="InterPro" id="IPR013783">
    <property type="entry name" value="Ig-like_fold"/>
</dbReference>
<dbReference type="Proteomes" id="UP001501676">
    <property type="component" value="Unassembled WGS sequence"/>
</dbReference>
<evidence type="ECO:0000259" key="2">
    <source>
        <dbReference type="Pfam" id="PF01833"/>
    </source>
</evidence>
<dbReference type="Gene3D" id="2.60.40.10">
    <property type="entry name" value="Immunoglobulins"/>
    <property type="match status" value="1"/>
</dbReference>
<dbReference type="InterPro" id="IPR002909">
    <property type="entry name" value="IPT_dom"/>
</dbReference>
<dbReference type="InterPro" id="IPR014756">
    <property type="entry name" value="Ig_E-set"/>
</dbReference>
<dbReference type="EMBL" id="BAAAYN010000051">
    <property type="protein sequence ID" value="GAA3395891.1"/>
    <property type="molecule type" value="Genomic_DNA"/>
</dbReference>
<organism evidence="3 4">
    <name type="scientific">Cryptosporangium minutisporangium</name>
    <dbReference type="NCBI Taxonomy" id="113569"/>
    <lineage>
        <taxon>Bacteria</taxon>
        <taxon>Bacillati</taxon>
        <taxon>Actinomycetota</taxon>
        <taxon>Actinomycetes</taxon>
        <taxon>Cryptosporangiales</taxon>
        <taxon>Cryptosporangiaceae</taxon>
        <taxon>Cryptosporangium</taxon>
    </lineage>
</organism>
<dbReference type="SUPFAM" id="SSF81296">
    <property type="entry name" value="E set domains"/>
    <property type="match status" value="1"/>
</dbReference>
<dbReference type="RefSeq" id="WP_345732619.1">
    <property type="nucleotide sequence ID" value="NZ_BAAAYN010000051.1"/>
</dbReference>
<name>A0ABP6T933_9ACTN</name>
<keyword evidence="1" id="KW-0732">Signal</keyword>
<dbReference type="CDD" id="cd00102">
    <property type="entry name" value="IPT"/>
    <property type="match status" value="1"/>
</dbReference>
<gene>
    <name evidence="3" type="ORF">GCM10020369_70570</name>
</gene>
<proteinExistence type="predicted"/>